<evidence type="ECO:0000313" key="7">
    <source>
        <dbReference type="EMBL" id="MFC6762624.1"/>
    </source>
</evidence>
<dbReference type="PANTHER" id="PTHR30419">
    <property type="entry name" value="HTH-TYPE TRANSCRIPTIONAL REGULATOR YBHD"/>
    <property type="match status" value="1"/>
</dbReference>
<dbReference type="SUPFAM" id="SSF53850">
    <property type="entry name" value="Periplasmic binding protein-like II"/>
    <property type="match status" value="1"/>
</dbReference>
<evidence type="ECO:0000259" key="5">
    <source>
        <dbReference type="PROSITE" id="PS50931"/>
    </source>
</evidence>
<gene>
    <name evidence="6" type="ORF">ACFQFQ_25855</name>
    <name evidence="7" type="ORF">ACFQFQ_28590</name>
</gene>
<comment type="similarity">
    <text evidence="1">Belongs to the LysR transcriptional regulatory family.</text>
</comment>
<evidence type="ECO:0000313" key="8">
    <source>
        <dbReference type="Proteomes" id="UP001596353"/>
    </source>
</evidence>
<dbReference type="Gene3D" id="3.40.190.10">
    <property type="entry name" value="Periplasmic binding protein-like II"/>
    <property type="match status" value="2"/>
</dbReference>
<keyword evidence="8" id="KW-1185">Reference proteome</keyword>
<accession>A0ABW2B8U2</accession>
<dbReference type="PROSITE" id="PS50931">
    <property type="entry name" value="HTH_LYSR"/>
    <property type="match status" value="1"/>
</dbReference>
<dbReference type="InterPro" id="IPR050950">
    <property type="entry name" value="HTH-type_LysR_regulators"/>
</dbReference>
<sequence>MNLRFLRTVVELAQSPSLNAAAKKLNLSHSAVSLQIKALEDELQFAILDRSKRPPILTPQGLALVEQARRMEDVVSDIQALADTNRFFGRVSVGAAPSTIQTLVAPTLARLSVEHADLEIELIAGLSHDLINMVLDGSIHVALVTDPGASYPNLATLPVCSEPFQLWVSDLETSDDYHTILRTRPFIWFTRSTALSRRAEAYLQRNRINVLSKMDVNSFEGVEALVRHNLGISILPKRALAPPPRGIRAIDLEGGELNREVVLASRRNSPRKQLVQRIHEVLLSLIEGQSADADGGTETDTPLV</sequence>
<comment type="caution">
    <text evidence="6">The sequence shown here is derived from an EMBL/GenBank/DDBJ whole genome shotgun (WGS) entry which is preliminary data.</text>
</comment>
<evidence type="ECO:0000256" key="4">
    <source>
        <dbReference type="ARBA" id="ARBA00023163"/>
    </source>
</evidence>
<protein>
    <submittedName>
        <fullName evidence="6">LysR family transcriptional regulator</fullName>
    </submittedName>
</protein>
<keyword evidence="3" id="KW-0238">DNA-binding</keyword>
<dbReference type="Proteomes" id="UP001596353">
    <property type="component" value="Unassembled WGS sequence"/>
</dbReference>
<dbReference type="Pfam" id="PF03466">
    <property type="entry name" value="LysR_substrate"/>
    <property type="match status" value="1"/>
</dbReference>
<reference evidence="6" key="3">
    <citation type="submission" date="2024-09" db="EMBL/GenBank/DDBJ databases">
        <authorList>
            <person name="Sun Q."/>
            <person name="Mori K."/>
        </authorList>
    </citation>
    <scope>NUCLEOTIDE SEQUENCE</scope>
    <source>
        <strain evidence="6">NBRC 109054</strain>
    </source>
</reference>
<dbReference type="Pfam" id="PF00126">
    <property type="entry name" value="HTH_1"/>
    <property type="match status" value="1"/>
</dbReference>
<evidence type="ECO:0000256" key="3">
    <source>
        <dbReference type="ARBA" id="ARBA00023125"/>
    </source>
</evidence>
<name>A0ABW2B8U2_9RHOB</name>
<dbReference type="SUPFAM" id="SSF46785">
    <property type="entry name" value="Winged helix' DNA-binding domain"/>
    <property type="match status" value="1"/>
</dbReference>
<keyword evidence="4" id="KW-0804">Transcription</keyword>
<dbReference type="InterPro" id="IPR005119">
    <property type="entry name" value="LysR_subst-bd"/>
</dbReference>
<dbReference type="EMBL" id="JBHSWG010000004">
    <property type="protein sequence ID" value="MFC6762160.1"/>
    <property type="molecule type" value="Genomic_DNA"/>
</dbReference>
<reference evidence="8" key="2">
    <citation type="journal article" date="2019" name="Int. J. Syst. Evol. Microbiol.">
        <title>The Global Catalogue of Microorganisms (GCM) 10K type strain sequencing project: providing services to taxonomists for standard genome sequencing and annotation.</title>
        <authorList>
            <consortium name="The Broad Institute Genomics Platform"/>
            <consortium name="The Broad Institute Genome Sequencing Center for Infectious Disease"/>
            <person name="Wu L."/>
            <person name="Ma J."/>
        </authorList>
    </citation>
    <scope>NUCLEOTIDE SEQUENCE [LARGE SCALE GENOMIC DNA]</scope>
    <source>
        <strain evidence="8">CCUG 66188</strain>
    </source>
</reference>
<dbReference type="InterPro" id="IPR036388">
    <property type="entry name" value="WH-like_DNA-bd_sf"/>
</dbReference>
<evidence type="ECO:0000256" key="2">
    <source>
        <dbReference type="ARBA" id="ARBA00023015"/>
    </source>
</evidence>
<feature type="domain" description="HTH lysR-type" evidence="5">
    <location>
        <begin position="1"/>
        <end position="58"/>
    </location>
</feature>
<proteinExistence type="inferred from homology"/>
<evidence type="ECO:0000313" key="6">
    <source>
        <dbReference type="EMBL" id="MFC6762160.1"/>
    </source>
</evidence>
<dbReference type="EMBL" id="JBHSWG010000004">
    <property type="protein sequence ID" value="MFC6762624.1"/>
    <property type="molecule type" value="Genomic_DNA"/>
</dbReference>
<reference evidence="6" key="1">
    <citation type="journal article" date="2014" name="Int. J. Syst. Evol. Microbiol.">
        <title>Complete genome of a new Firmicutes species belonging to the dominant human colonic microbiota ('Ruminococcus bicirculans') reveals two chromosomes and a selective capacity to utilize plant glucans.</title>
        <authorList>
            <consortium name="NISC Comparative Sequencing Program"/>
            <person name="Wegmann U."/>
            <person name="Louis P."/>
            <person name="Goesmann A."/>
            <person name="Henrissat B."/>
            <person name="Duncan S.H."/>
            <person name="Flint H.J."/>
        </authorList>
    </citation>
    <scope>NUCLEOTIDE SEQUENCE</scope>
    <source>
        <strain evidence="6">NBRC 109054</strain>
    </source>
</reference>
<dbReference type="Gene3D" id="1.10.10.10">
    <property type="entry name" value="Winged helix-like DNA-binding domain superfamily/Winged helix DNA-binding domain"/>
    <property type="match status" value="1"/>
</dbReference>
<dbReference type="InterPro" id="IPR000847">
    <property type="entry name" value="LysR_HTH_N"/>
</dbReference>
<keyword evidence="2" id="KW-0805">Transcription regulation</keyword>
<evidence type="ECO:0000256" key="1">
    <source>
        <dbReference type="ARBA" id="ARBA00009437"/>
    </source>
</evidence>
<organism evidence="6 8">
    <name type="scientific">Sulfitobacter porphyrae</name>
    <dbReference type="NCBI Taxonomy" id="1246864"/>
    <lineage>
        <taxon>Bacteria</taxon>
        <taxon>Pseudomonadati</taxon>
        <taxon>Pseudomonadota</taxon>
        <taxon>Alphaproteobacteria</taxon>
        <taxon>Rhodobacterales</taxon>
        <taxon>Roseobacteraceae</taxon>
        <taxon>Sulfitobacter</taxon>
    </lineage>
</organism>
<dbReference type="InterPro" id="IPR036390">
    <property type="entry name" value="WH_DNA-bd_sf"/>
</dbReference>